<dbReference type="RefSeq" id="WP_009451715.1">
    <property type="nucleotide sequence ID" value="NZ_AMSI01000013.1"/>
</dbReference>
<feature type="compositionally biased region" description="Low complexity" evidence="1">
    <location>
        <begin position="847"/>
        <end position="879"/>
    </location>
</feature>
<feature type="compositionally biased region" description="Basic and acidic residues" evidence="1">
    <location>
        <begin position="28"/>
        <end position="42"/>
    </location>
</feature>
<reference evidence="4 5" key="1">
    <citation type="journal article" date="2012" name="J. Bacteriol.">
        <title>Genome Sequence of Nitratireductor indicus Type Strain C115.</title>
        <authorList>
            <person name="Lai Q."/>
            <person name="Li G."/>
            <person name="Yu Z."/>
            <person name="Shao Z."/>
        </authorList>
    </citation>
    <scope>NUCLEOTIDE SEQUENCE [LARGE SCALE GENOMIC DNA]</scope>
    <source>
        <strain evidence="4 5">C115</strain>
    </source>
</reference>
<comment type="caution">
    <text evidence="4">The sequence shown here is derived from an EMBL/GenBank/DDBJ whole genome shotgun (WGS) entry which is preliminary data.</text>
</comment>
<feature type="region of interest" description="Disordered" evidence="1">
    <location>
        <begin position="1"/>
        <end position="42"/>
    </location>
</feature>
<keyword evidence="5" id="KW-1185">Reference proteome</keyword>
<proteinExistence type="predicted"/>
<dbReference type="GO" id="GO:0042834">
    <property type="term" value="F:peptidoglycan binding"/>
    <property type="evidence" value="ECO:0007669"/>
    <property type="project" value="InterPro"/>
</dbReference>
<dbReference type="InterPro" id="IPR036680">
    <property type="entry name" value="SPOR-like_sf"/>
</dbReference>
<feature type="transmembrane region" description="Helical" evidence="2">
    <location>
        <begin position="645"/>
        <end position="666"/>
    </location>
</feature>
<dbReference type="EMBL" id="AMSI01000013">
    <property type="protein sequence ID" value="EKF40999.1"/>
    <property type="molecule type" value="Genomic_DNA"/>
</dbReference>
<accession>K2NT70</accession>
<evidence type="ECO:0000313" key="5">
    <source>
        <dbReference type="Proteomes" id="UP000007374"/>
    </source>
</evidence>
<dbReference type="Gene3D" id="3.30.70.1070">
    <property type="entry name" value="Sporulation related repeat"/>
    <property type="match status" value="1"/>
</dbReference>
<gene>
    <name evidence="4" type="ORF">NA8A_17560</name>
</gene>
<dbReference type="STRING" id="721133.SAMN05216176_11227"/>
<feature type="region of interest" description="Disordered" evidence="1">
    <location>
        <begin position="62"/>
        <end position="84"/>
    </location>
</feature>
<dbReference type="AlphaFoldDB" id="K2NT70"/>
<dbReference type="PROSITE" id="PS51724">
    <property type="entry name" value="SPOR"/>
    <property type="match status" value="1"/>
</dbReference>
<protein>
    <submittedName>
        <fullName evidence="4">Sporulation-like protein</fullName>
    </submittedName>
</protein>
<sequence length="962" mass="101563">MADHSSTQRAEIAGLADDDPFAELTRIMGHDPRQASARRPEADIATDDLVLELENELLGDMPELSAEFSDEVGSPSAANDSWRDTRNDWRFEQEAPADVLQEAPVAAEPAQDLDIDLSDELDGHFAVEFEDELSAQASDGEPARHEPQGFSSEPELHDWQPQETAPVHESVQENANWLDEEIAQSLDSAALAIEEASEETAQEISEVSAEMETDDFHAADYGEAAETDAPAEMVEQEDDFAFDASDWAGLEAEFGSAVEDTAPVAEDYAPEAQDMHYEAHQVPTDDIAAEFEQDIVAGELDAAAAEDAEADIGRADDWSNAAHFDEPQTEIYGEAPIASASVSDGIAHYDENPTAEEFDTGNTPSQYLSPQAFANSVASGASREEAVSEPVAPFDLAAEFAAEFGEQPAPVQEEPEIFQEAASVDGGQDDAGDFTFDTADWNFEAEEAPHYDAAVPAYAEAFAAHDERVEEPFWQAPAAPAAKIAAEQPFIDTVDVPGERIAIDEARHIPEYVSEPQAPVETAGEDLELALARAFGDPENYAASAQAEDKFLHDEYATAAMRGDEAQEPQDDFDFDSAFGGAFAQAGEADDLSTNADEDLDNPYYVADEDPWRGDDAQMEAVAGAVPAGGALAAAPALAGRRRGLMIAGAIGALAVLGVVGVFAFGGGGTEGSGTPALVRADPEPVKVKPENPGGQQVPNQENQVYRRVDGSDAAAKPAQDRLVTTAEEPVEMPVAKPETVVPKSEERLASTPETGTAPQGEDVTAMAPRRVRTMVVRPDGTLVPREEPAPAPAPTVAEAQTPSTPTQAETPPAAAASEQAVPAATAPAQPQAAASPVPTARPTPPAAQQQPTRVAAAPAQPARPVAQQPAAPAPVSQAAAADGWSVQISSQPTAESAQQSYQDMAQRYGNLLSGRGVNIVKAEVSGKGTYYRVRVPTSSKEDAINLCSQLKSAGGSCFVSK</sequence>
<dbReference type="Pfam" id="PF05036">
    <property type="entry name" value="SPOR"/>
    <property type="match status" value="1"/>
</dbReference>
<keyword evidence="2" id="KW-1133">Transmembrane helix</keyword>
<dbReference type="OrthoDB" id="7338235at2"/>
<feature type="transmembrane region" description="Helical" evidence="2">
    <location>
        <begin position="621"/>
        <end position="638"/>
    </location>
</feature>
<dbReference type="SUPFAM" id="SSF110997">
    <property type="entry name" value="Sporulation related repeat"/>
    <property type="match status" value="1"/>
</dbReference>
<feature type="region of interest" description="Disordered" evidence="1">
    <location>
        <begin position="130"/>
        <end position="175"/>
    </location>
</feature>
<keyword evidence="2" id="KW-0812">Transmembrane</keyword>
<feature type="compositionally biased region" description="Low complexity" evidence="1">
    <location>
        <begin position="795"/>
        <end position="839"/>
    </location>
</feature>
<evidence type="ECO:0000256" key="2">
    <source>
        <dbReference type="SAM" id="Phobius"/>
    </source>
</evidence>
<name>K2NT70_9HYPH</name>
<evidence type="ECO:0000259" key="3">
    <source>
        <dbReference type="PROSITE" id="PS51724"/>
    </source>
</evidence>
<organism evidence="4 5">
    <name type="scientific">Nitratireductor indicus C115</name>
    <dbReference type="NCBI Taxonomy" id="1231190"/>
    <lineage>
        <taxon>Bacteria</taxon>
        <taxon>Pseudomonadati</taxon>
        <taxon>Pseudomonadota</taxon>
        <taxon>Alphaproteobacteria</taxon>
        <taxon>Hyphomicrobiales</taxon>
        <taxon>Phyllobacteriaceae</taxon>
        <taxon>Nitratireductor</taxon>
    </lineage>
</organism>
<dbReference type="Proteomes" id="UP000007374">
    <property type="component" value="Unassembled WGS sequence"/>
</dbReference>
<dbReference type="InterPro" id="IPR007730">
    <property type="entry name" value="SPOR-like_dom"/>
</dbReference>
<dbReference type="eggNOG" id="COG3266">
    <property type="taxonomic scope" value="Bacteria"/>
</dbReference>
<evidence type="ECO:0000313" key="4">
    <source>
        <dbReference type="EMBL" id="EKF40999.1"/>
    </source>
</evidence>
<dbReference type="PATRIC" id="fig|1231190.3.peg.3628"/>
<evidence type="ECO:0000256" key="1">
    <source>
        <dbReference type="SAM" id="MobiDB-lite"/>
    </source>
</evidence>
<feature type="region of interest" description="Disordered" evidence="1">
    <location>
        <begin position="195"/>
        <end position="215"/>
    </location>
</feature>
<keyword evidence="2" id="KW-0472">Membrane</keyword>
<feature type="domain" description="SPOR" evidence="3">
    <location>
        <begin position="879"/>
        <end position="962"/>
    </location>
</feature>
<feature type="region of interest" description="Disordered" evidence="1">
    <location>
        <begin position="712"/>
        <end position="879"/>
    </location>
</feature>